<dbReference type="GeneID" id="66099427"/>
<evidence type="ECO:0000256" key="1">
    <source>
        <dbReference type="SAM" id="MobiDB-lite"/>
    </source>
</evidence>
<protein>
    <submittedName>
        <fullName evidence="2">Uncharacterized protein</fullName>
    </submittedName>
</protein>
<dbReference type="Proteomes" id="UP000812287">
    <property type="component" value="Unassembled WGS sequence"/>
</dbReference>
<keyword evidence="3" id="KW-1185">Reference proteome</keyword>
<dbReference type="EMBL" id="MU250533">
    <property type="protein sequence ID" value="KAG7446956.1"/>
    <property type="molecule type" value="Genomic_DNA"/>
</dbReference>
<proteinExistence type="predicted"/>
<evidence type="ECO:0000313" key="3">
    <source>
        <dbReference type="Proteomes" id="UP000812287"/>
    </source>
</evidence>
<name>A0A9P7VT12_9AGAR</name>
<comment type="caution">
    <text evidence="2">The sequence shown here is derived from an EMBL/GenBank/DDBJ whole genome shotgun (WGS) entry which is preliminary data.</text>
</comment>
<gene>
    <name evidence="2" type="ORF">BT62DRAFT_1005354</name>
</gene>
<accession>A0A9P7VT12</accession>
<reference evidence="2" key="1">
    <citation type="submission" date="2020-11" db="EMBL/GenBank/DDBJ databases">
        <title>Adaptations for nitrogen fixation in a non-lichenized fungal sporocarp promotes dispersal by wood-feeding termites.</title>
        <authorList>
            <consortium name="DOE Joint Genome Institute"/>
            <person name="Koch R.A."/>
            <person name="Yoon G."/>
            <person name="Arayal U."/>
            <person name="Lail K."/>
            <person name="Amirebrahimi M."/>
            <person name="Labutti K."/>
            <person name="Lipzen A."/>
            <person name="Riley R."/>
            <person name="Barry K."/>
            <person name="Henrissat B."/>
            <person name="Grigoriev I.V."/>
            <person name="Herr J.R."/>
            <person name="Aime M.C."/>
        </authorList>
    </citation>
    <scope>NUCLEOTIDE SEQUENCE</scope>
    <source>
        <strain evidence="2">MCA 3950</strain>
    </source>
</reference>
<feature type="region of interest" description="Disordered" evidence="1">
    <location>
        <begin position="74"/>
        <end position="99"/>
    </location>
</feature>
<sequence>MVGSRTGPCLTTTTVLLPKSVHCNKAVSSSFVQSWKHSTRYPRQNIPMCRWDPSVKLSRLRTVQFYITSQQTPSFAEASPGMTRTSQPDSERPSRAMPLTFSTEHLDSLRQGDLEATHSI</sequence>
<organism evidence="2 3">
    <name type="scientific">Guyanagaster necrorhizus</name>
    <dbReference type="NCBI Taxonomy" id="856835"/>
    <lineage>
        <taxon>Eukaryota</taxon>
        <taxon>Fungi</taxon>
        <taxon>Dikarya</taxon>
        <taxon>Basidiomycota</taxon>
        <taxon>Agaricomycotina</taxon>
        <taxon>Agaricomycetes</taxon>
        <taxon>Agaricomycetidae</taxon>
        <taxon>Agaricales</taxon>
        <taxon>Marasmiineae</taxon>
        <taxon>Physalacriaceae</taxon>
        <taxon>Guyanagaster</taxon>
    </lineage>
</organism>
<evidence type="ECO:0000313" key="2">
    <source>
        <dbReference type="EMBL" id="KAG7446956.1"/>
    </source>
</evidence>
<dbReference type="AlphaFoldDB" id="A0A9P7VT12"/>
<dbReference type="RefSeq" id="XP_043040456.1">
    <property type="nucleotide sequence ID" value="XM_043177140.1"/>
</dbReference>